<dbReference type="PANTHER" id="PTHR34653:SF1">
    <property type="entry name" value="FLAGELLAR HOOK-BASAL BODY COMPLEX PROTEIN FLIE"/>
    <property type="match status" value="1"/>
</dbReference>
<reference evidence="6 7" key="1">
    <citation type="submission" date="2016-11" db="EMBL/GenBank/DDBJ databases">
        <authorList>
            <person name="Jaros S."/>
            <person name="Januszkiewicz K."/>
            <person name="Wedrychowicz H."/>
        </authorList>
    </citation>
    <scope>NUCLEOTIDE SEQUENCE [LARGE SCALE GENOMIC DNA]</scope>
    <source>
        <strain evidence="6 7">DSM 15930</strain>
    </source>
</reference>
<keyword evidence="6" id="KW-0966">Cell projection</keyword>
<dbReference type="GO" id="GO:0071973">
    <property type="term" value="P:bacterial-type flagellum-dependent cell motility"/>
    <property type="evidence" value="ECO:0007669"/>
    <property type="project" value="InterPro"/>
</dbReference>
<evidence type="ECO:0000256" key="5">
    <source>
        <dbReference type="NCBIfam" id="TIGR00205"/>
    </source>
</evidence>
<dbReference type="AlphaFoldDB" id="A0A1M7EY00"/>
<name>A0A1M7EY00_9FIRM</name>
<dbReference type="EMBL" id="FRCP01000005">
    <property type="protein sequence ID" value="SHL96744.1"/>
    <property type="molecule type" value="Genomic_DNA"/>
</dbReference>
<dbReference type="RefSeq" id="WP_073281982.1">
    <property type="nucleotide sequence ID" value="NZ_FRCP01000005.1"/>
</dbReference>
<evidence type="ECO:0000256" key="2">
    <source>
        <dbReference type="ARBA" id="ARBA00009272"/>
    </source>
</evidence>
<evidence type="ECO:0000256" key="1">
    <source>
        <dbReference type="ARBA" id="ARBA00004117"/>
    </source>
</evidence>
<dbReference type="InterPro" id="IPR001624">
    <property type="entry name" value="FliE"/>
</dbReference>
<comment type="similarity">
    <text evidence="2 4">Belongs to the FliE family.</text>
</comment>
<evidence type="ECO:0000256" key="4">
    <source>
        <dbReference type="HAMAP-Rule" id="MF_00724"/>
    </source>
</evidence>
<keyword evidence="6" id="KW-0969">Cilium</keyword>
<sequence length="102" mass="11327">MNIESIKNISSILDNTYNGAVKKTNNGTGFESLFQSALNMVNETDTLTNKAEEEAIKYSLGYSDSALDLMVAQTKANTSLQFTVAVRDKVLEAYKEIMNMQF</sequence>
<dbReference type="Proteomes" id="UP000184038">
    <property type="component" value="Unassembled WGS sequence"/>
</dbReference>
<keyword evidence="6" id="KW-0282">Flagellum</keyword>
<dbReference type="STRING" id="1120996.SAMN02746066_00279"/>
<keyword evidence="7" id="KW-1185">Reference proteome</keyword>
<dbReference type="HAMAP" id="MF_00724">
    <property type="entry name" value="FliE"/>
    <property type="match status" value="1"/>
</dbReference>
<keyword evidence="3 4" id="KW-0975">Bacterial flagellum</keyword>
<evidence type="ECO:0000313" key="7">
    <source>
        <dbReference type="Proteomes" id="UP000184038"/>
    </source>
</evidence>
<dbReference type="OrthoDB" id="9812413at2"/>
<dbReference type="GO" id="GO:0003774">
    <property type="term" value="F:cytoskeletal motor activity"/>
    <property type="evidence" value="ECO:0007669"/>
    <property type="project" value="InterPro"/>
</dbReference>
<accession>A0A1M7EY00</accession>
<evidence type="ECO:0000313" key="6">
    <source>
        <dbReference type="EMBL" id="SHL96744.1"/>
    </source>
</evidence>
<proteinExistence type="inferred from homology"/>
<dbReference type="Pfam" id="PF02049">
    <property type="entry name" value="FliE"/>
    <property type="match status" value="1"/>
</dbReference>
<dbReference type="PANTHER" id="PTHR34653">
    <property type="match status" value="1"/>
</dbReference>
<dbReference type="GO" id="GO:0005198">
    <property type="term" value="F:structural molecule activity"/>
    <property type="evidence" value="ECO:0007669"/>
    <property type="project" value="UniProtKB-UniRule"/>
</dbReference>
<dbReference type="NCBIfam" id="TIGR00205">
    <property type="entry name" value="fliE"/>
    <property type="match status" value="1"/>
</dbReference>
<evidence type="ECO:0000256" key="3">
    <source>
        <dbReference type="ARBA" id="ARBA00023143"/>
    </source>
</evidence>
<protein>
    <recommendedName>
        <fullName evidence="4 5">Flagellar hook-basal body complex protein FliE</fullName>
    </recommendedName>
</protein>
<gene>
    <name evidence="4" type="primary">fliE</name>
    <name evidence="6" type="ORF">SAMN02746066_00279</name>
</gene>
<organism evidence="6 7">
    <name type="scientific">Anaerosporobacter mobilis DSM 15930</name>
    <dbReference type="NCBI Taxonomy" id="1120996"/>
    <lineage>
        <taxon>Bacteria</taxon>
        <taxon>Bacillati</taxon>
        <taxon>Bacillota</taxon>
        <taxon>Clostridia</taxon>
        <taxon>Lachnospirales</taxon>
        <taxon>Lachnospiraceae</taxon>
        <taxon>Anaerosporobacter</taxon>
    </lineage>
</organism>
<dbReference type="GO" id="GO:0009425">
    <property type="term" value="C:bacterial-type flagellum basal body"/>
    <property type="evidence" value="ECO:0007669"/>
    <property type="project" value="UniProtKB-SubCell"/>
</dbReference>
<comment type="subcellular location">
    <subcellularLocation>
        <location evidence="1 4">Bacterial flagellum basal body</location>
    </subcellularLocation>
</comment>